<evidence type="ECO:0000259" key="2">
    <source>
        <dbReference type="Pfam" id="PF01558"/>
    </source>
</evidence>
<dbReference type="RefSeq" id="WP_069644298.1">
    <property type="nucleotide sequence ID" value="NZ_MIJE01000035.1"/>
</dbReference>
<dbReference type="PANTHER" id="PTHR42730">
    <property type="entry name" value="2-OXOGLUTARATE SYNTHASE SUBUNIT KORC"/>
    <property type="match status" value="1"/>
</dbReference>
<keyword evidence="1" id="KW-0560">Oxidoreductase</keyword>
<dbReference type="GO" id="GO:0016625">
    <property type="term" value="F:oxidoreductase activity, acting on the aldehyde or oxo group of donors, iron-sulfur protein as acceptor"/>
    <property type="evidence" value="ECO:0007669"/>
    <property type="project" value="InterPro"/>
</dbReference>
<evidence type="ECO:0000256" key="1">
    <source>
        <dbReference type="ARBA" id="ARBA00023002"/>
    </source>
</evidence>
<dbReference type="InterPro" id="IPR019752">
    <property type="entry name" value="Pyrv/ketoisovalerate_OxRed_cat"/>
</dbReference>
<reference evidence="3 4" key="1">
    <citation type="submission" date="2016-09" db="EMBL/GenBank/DDBJ databases">
        <title>Draft genome sequence for the type strain of Desulfuribacillus alkaliarsenatis AHT28, an obligately anaerobic, sulfidogenic bacterium isolated from Russian soda lake sediments.</title>
        <authorList>
            <person name="Abin C.A."/>
            <person name="Hollibaugh J.T."/>
        </authorList>
    </citation>
    <scope>NUCLEOTIDE SEQUENCE [LARGE SCALE GENOMIC DNA]</scope>
    <source>
        <strain evidence="3 4">AHT28</strain>
    </source>
</reference>
<feature type="domain" description="Pyruvate/ketoisovalerate oxidoreductase catalytic" evidence="2">
    <location>
        <begin position="13"/>
        <end position="182"/>
    </location>
</feature>
<dbReference type="InterPro" id="IPR002869">
    <property type="entry name" value="Pyrv_flavodox_OxRed_cen"/>
</dbReference>
<name>A0A1E5FYT1_9FIRM</name>
<evidence type="ECO:0000313" key="3">
    <source>
        <dbReference type="EMBL" id="OEF95732.1"/>
    </source>
</evidence>
<organism evidence="3 4">
    <name type="scientific">Desulfuribacillus alkaliarsenatis</name>
    <dbReference type="NCBI Taxonomy" id="766136"/>
    <lineage>
        <taxon>Bacteria</taxon>
        <taxon>Bacillati</taxon>
        <taxon>Bacillota</taxon>
        <taxon>Desulfuribacillia</taxon>
        <taxon>Desulfuribacillales</taxon>
        <taxon>Desulfuribacillaceae</taxon>
        <taxon>Desulfuribacillus</taxon>
    </lineage>
</organism>
<accession>A0A1E5FYT1</accession>
<dbReference type="Gene3D" id="3.40.920.10">
    <property type="entry name" value="Pyruvate-ferredoxin oxidoreductase, PFOR, domain III"/>
    <property type="match status" value="1"/>
</dbReference>
<keyword evidence="4" id="KW-1185">Reference proteome</keyword>
<evidence type="ECO:0000313" key="4">
    <source>
        <dbReference type="Proteomes" id="UP000094296"/>
    </source>
</evidence>
<sequence>MIVTTKIALAGEGGQGVQSVAEILAEAANQEGREAIYIPNFGVEQRGGVSIAFVQISDETIGSPKFKTADIVIALSGRSIPRTAQYVDGNTVFVYDAAIKEHLDALPKHAKKVLSIPALEVAKNELNPRVFNVIILGAVIAATNVITIDQAKAAIEAKLGHKFAQKPELRDLNYRALERGAELVQEAE</sequence>
<dbReference type="SUPFAM" id="SSF53323">
    <property type="entry name" value="Pyruvate-ferredoxin oxidoreductase, PFOR, domain III"/>
    <property type="match status" value="1"/>
</dbReference>
<dbReference type="InterPro" id="IPR052554">
    <property type="entry name" value="2-oxoglutarate_synth_KorC"/>
</dbReference>
<dbReference type="AlphaFoldDB" id="A0A1E5FYT1"/>
<dbReference type="Proteomes" id="UP000094296">
    <property type="component" value="Unassembled WGS sequence"/>
</dbReference>
<protein>
    <submittedName>
        <fullName evidence="3">Ketoisovalerate oxidoreductase</fullName>
    </submittedName>
</protein>
<dbReference type="InterPro" id="IPR011894">
    <property type="entry name" value="PorC_KorC"/>
</dbReference>
<dbReference type="Pfam" id="PF01558">
    <property type="entry name" value="POR"/>
    <property type="match status" value="1"/>
</dbReference>
<dbReference type="OrthoDB" id="9789125at2"/>
<dbReference type="NCBIfam" id="TIGR02175">
    <property type="entry name" value="PorC_KorC"/>
    <property type="match status" value="1"/>
</dbReference>
<gene>
    <name evidence="3" type="ORF">BHF68_11580</name>
</gene>
<dbReference type="STRING" id="766136.BHF68_11580"/>
<comment type="caution">
    <text evidence="3">The sequence shown here is derived from an EMBL/GenBank/DDBJ whole genome shotgun (WGS) entry which is preliminary data.</text>
</comment>
<dbReference type="EMBL" id="MIJE01000035">
    <property type="protein sequence ID" value="OEF95732.1"/>
    <property type="molecule type" value="Genomic_DNA"/>
</dbReference>
<proteinExistence type="predicted"/>
<dbReference type="PANTHER" id="PTHR42730:SF1">
    <property type="entry name" value="2-OXOGLUTARATE SYNTHASE SUBUNIT KORC"/>
    <property type="match status" value="1"/>
</dbReference>